<keyword evidence="2" id="KW-1185">Reference proteome</keyword>
<comment type="caution">
    <text evidence="1">The sequence shown here is derived from an EMBL/GenBank/DDBJ whole genome shotgun (WGS) entry which is preliminary data.</text>
</comment>
<organism evidence="1 2">
    <name type="scientific">Citrus sinensis</name>
    <name type="common">Sweet orange</name>
    <name type="synonym">Citrus aurantium var. sinensis</name>
    <dbReference type="NCBI Taxonomy" id="2711"/>
    <lineage>
        <taxon>Eukaryota</taxon>
        <taxon>Viridiplantae</taxon>
        <taxon>Streptophyta</taxon>
        <taxon>Embryophyta</taxon>
        <taxon>Tracheophyta</taxon>
        <taxon>Spermatophyta</taxon>
        <taxon>Magnoliopsida</taxon>
        <taxon>eudicotyledons</taxon>
        <taxon>Gunneridae</taxon>
        <taxon>Pentapetalae</taxon>
        <taxon>rosids</taxon>
        <taxon>malvids</taxon>
        <taxon>Sapindales</taxon>
        <taxon>Rutaceae</taxon>
        <taxon>Aurantioideae</taxon>
        <taxon>Citrus</taxon>
    </lineage>
</organism>
<dbReference type="EMBL" id="CM039175">
    <property type="protein sequence ID" value="KAH9737307.1"/>
    <property type="molecule type" value="Genomic_DNA"/>
</dbReference>
<name>A0ACB8JX16_CITSI</name>
<reference evidence="2" key="1">
    <citation type="journal article" date="2023" name="Hortic. Res.">
        <title>A chromosome-level phased genome enabling allele-level studies in sweet orange: a case study on citrus Huanglongbing tolerance.</title>
        <authorList>
            <person name="Wu B."/>
            <person name="Yu Q."/>
            <person name="Deng Z."/>
            <person name="Duan Y."/>
            <person name="Luo F."/>
            <person name="Gmitter F. Jr."/>
        </authorList>
    </citation>
    <scope>NUCLEOTIDE SEQUENCE [LARGE SCALE GENOMIC DNA]</scope>
    <source>
        <strain evidence="2">cv. Valencia</strain>
    </source>
</reference>
<evidence type="ECO:0000313" key="1">
    <source>
        <dbReference type="EMBL" id="KAH9737307.1"/>
    </source>
</evidence>
<accession>A0ACB8JX16</accession>
<dbReference type="Proteomes" id="UP000829398">
    <property type="component" value="Chromosome 6"/>
</dbReference>
<protein>
    <submittedName>
        <fullName evidence="1">N2227 domain-containing protein</fullName>
    </submittedName>
</protein>
<proteinExistence type="predicted"/>
<gene>
    <name evidence="1" type="ORF">KPL71_018397</name>
</gene>
<sequence>MSGGGVIDVKLPEEDEERRRQRKLEEALEVKSLRRIISAYLNYPEAAEEDVKRYEQSFRKLPPSHKALLSHYPLKFKKLRRCISMNSYFIFAMLQAFDPPLDMSQDMDICEDSHVSHTHYDNQSDGRNVCSGHSTSSSGRMCCSKGDHADCNEQSKVVETAKEMTTNEEEETEGPIEYKTASCPGKLENREETNQSCSNDFTDSNGNASSPACDWLDPSIQLNVPLADVDKVRCIIRNIVRDWAAEGKTERDQCYKPILEELDALFPNRSKESPPACLVPGAGLGRLALEISHLVLKLLESGIYILGSTAIAIHFLTVTNFVLFQSQTFIQQVLGLLKVFLCVVVTLLKSTVTQAK</sequence>
<evidence type="ECO:0000313" key="2">
    <source>
        <dbReference type="Proteomes" id="UP000829398"/>
    </source>
</evidence>